<dbReference type="InterPro" id="IPR006139">
    <property type="entry name" value="D-isomer_2_OHA_DH_cat_dom"/>
</dbReference>
<keyword evidence="2" id="KW-0028">Amino-acid biosynthesis</keyword>
<dbReference type="FunFam" id="3.40.50.720:FF:000041">
    <property type="entry name" value="D-3-phosphoglycerate dehydrogenase"/>
    <property type="match status" value="1"/>
</dbReference>
<reference evidence="9" key="1">
    <citation type="submission" date="2007-04" db="EMBL/GenBank/DDBJ databases">
        <authorList>
            <consortium name="The Broad Institute Genome Sequencing Platform"/>
            <person name="Birren B."/>
            <person name="Lander E."/>
            <person name="Galagan J."/>
            <person name="Nusbaum C."/>
            <person name="Devon K."/>
            <person name="Ma L.-J."/>
            <person name="Jaffe D."/>
            <person name="Butler J."/>
            <person name="Alvarez P."/>
            <person name="Gnerre S."/>
            <person name="Grabherr M."/>
            <person name="Kleber M."/>
            <person name="Mauceli E."/>
            <person name="Brockman W."/>
            <person name="MacCallum I.A."/>
            <person name="Young S."/>
            <person name="LaButti K."/>
            <person name="DeCaprio D."/>
            <person name="Crawford M."/>
            <person name="Koehrsen M."/>
            <person name="Engels R."/>
            <person name="Montgomery P."/>
            <person name="Pearson M."/>
            <person name="Howarth C."/>
            <person name="Larson L."/>
            <person name="White J."/>
            <person name="O'Leary S."/>
            <person name="Kodira C."/>
            <person name="Zeng Q."/>
            <person name="Yandava C."/>
            <person name="Alvarado L."/>
            <person name="Kistler C."/>
            <person name="Shim W.-B."/>
            <person name="Kang S."/>
            <person name="Woloshuk C."/>
        </authorList>
    </citation>
    <scope>NUCLEOTIDE SEQUENCE</scope>
    <source>
        <strain evidence="9">4287</strain>
    </source>
</reference>
<evidence type="ECO:0000256" key="4">
    <source>
        <dbReference type="ARBA" id="ARBA00023027"/>
    </source>
</evidence>
<dbReference type="PROSITE" id="PS00671">
    <property type="entry name" value="D_2_HYDROXYACID_DH_3"/>
    <property type="match status" value="1"/>
</dbReference>
<evidence type="ECO:0000256" key="3">
    <source>
        <dbReference type="ARBA" id="ARBA00023002"/>
    </source>
</evidence>
<dbReference type="InterPro" id="IPR029753">
    <property type="entry name" value="D-isomer_DH_CS"/>
</dbReference>
<dbReference type="GO" id="GO:0051287">
    <property type="term" value="F:NAD binding"/>
    <property type="evidence" value="ECO:0007669"/>
    <property type="project" value="InterPro"/>
</dbReference>
<dbReference type="GO" id="GO:0004617">
    <property type="term" value="F:phosphoglycerate dehydrogenase activity"/>
    <property type="evidence" value="ECO:0007669"/>
    <property type="project" value="UniProtKB-ARBA"/>
</dbReference>
<accession>A0A0J9UB52</accession>
<dbReference type="SUPFAM" id="SSF52283">
    <property type="entry name" value="Formate/glycerate dehydrogenase catalytic domain-like"/>
    <property type="match status" value="1"/>
</dbReference>
<evidence type="ECO:0000259" key="7">
    <source>
        <dbReference type="Pfam" id="PF00389"/>
    </source>
</evidence>
<dbReference type="VEuPathDB" id="FungiDB:FOXG_01425"/>
<feature type="domain" description="D-isomer specific 2-hydroxyacid dehydrogenase NAD-binding" evidence="8">
    <location>
        <begin position="170"/>
        <end position="353"/>
    </location>
</feature>
<dbReference type="Pfam" id="PF00389">
    <property type="entry name" value="2-Hacid_dh"/>
    <property type="match status" value="1"/>
</dbReference>
<keyword evidence="3 5" id="KW-0560">Oxidoreductase</keyword>
<dbReference type="InterPro" id="IPR050857">
    <property type="entry name" value="D-2-hydroxyacid_DH"/>
</dbReference>
<gene>
    <name evidence="9" type="ORF">FOXG_01425</name>
</gene>
<feature type="domain" description="D-isomer specific 2-hydroxyacid dehydrogenase catalytic" evidence="7">
    <location>
        <begin position="66"/>
        <end position="385"/>
    </location>
</feature>
<dbReference type="GO" id="GO:0006564">
    <property type="term" value="P:L-serine biosynthetic process"/>
    <property type="evidence" value="ECO:0007669"/>
    <property type="project" value="UniProtKB-ARBA"/>
</dbReference>
<comment type="similarity">
    <text evidence="1 5">Belongs to the D-isomer specific 2-hydroxyacid dehydrogenase family.</text>
</comment>
<evidence type="ECO:0000256" key="1">
    <source>
        <dbReference type="ARBA" id="ARBA00005854"/>
    </source>
</evidence>
<dbReference type="Pfam" id="PF02826">
    <property type="entry name" value="2-Hacid_dh_C"/>
    <property type="match status" value="1"/>
</dbReference>
<dbReference type="InterPro" id="IPR006140">
    <property type="entry name" value="D-isomer_DH_NAD-bd"/>
</dbReference>
<keyword evidence="4" id="KW-0520">NAD</keyword>
<dbReference type="Proteomes" id="UP000009097">
    <property type="component" value="Unassembled WGS sequence"/>
</dbReference>
<dbReference type="RefSeq" id="XP_018234138.1">
    <property type="nucleotide sequence ID" value="XM_018378247.1"/>
</dbReference>
<sequence length="486" mass="52695">MTPAPQNIASNLSAAAQRGEVSHSWDKNVATSPLASFQSPPSWSANLPNRGAPKNLKPFNTKDIKILLLENVNVTGQEILKAQGYQVEALKTSLPEDQLIEKIRDVQVIGIRSKTKLTEKVLRQAENLLVIGCFCIGTNQVDLEFAAKNGIAVFNSPFANSRSVAELVIAEIIVLARQLGDRSNEMHRGTWNKVSSKCWEIRGKTLGIVGYGHIGSQLSVLAEAMGMNVIYYDVITLMALGTANQVPTLEKLLGEADFVTLHVPDLPETRNMISTPQFEQMKTGAYLINASRGSVVDIPALIKASRAGKVAGAALDVFPAEPAANGDYFTNDLNAWGEDLRSLRNLILTPHIGGSTEEAQRAIGIEVSEALVRYINQGITLGSVNIPEVQLRSLTSDEPDTARVSLCRNPNLTCSILTQNHRSSSFTETFLVCSERSTRFSATTTSTSRFPTAEATTPTSWPILAVSNMSRSRTSMTVLRLSALAS</sequence>
<dbReference type="InterPro" id="IPR036291">
    <property type="entry name" value="NAD(P)-bd_dom_sf"/>
</dbReference>
<dbReference type="Gene3D" id="3.40.50.720">
    <property type="entry name" value="NAD(P)-binding Rossmann-like Domain"/>
    <property type="match status" value="2"/>
</dbReference>
<feature type="compositionally biased region" description="Polar residues" evidence="6">
    <location>
        <begin position="33"/>
        <end position="47"/>
    </location>
</feature>
<evidence type="ECO:0000313" key="9">
    <source>
        <dbReference type="EMBL" id="KNA96092.1"/>
    </source>
</evidence>
<dbReference type="PROSITE" id="PS00670">
    <property type="entry name" value="D_2_HYDROXYACID_DH_2"/>
    <property type="match status" value="1"/>
</dbReference>
<dbReference type="PANTHER" id="PTHR42789">
    <property type="entry name" value="D-ISOMER SPECIFIC 2-HYDROXYACID DEHYDROGENASE FAMILY PROTEIN (AFU_ORTHOLOGUE AFUA_6G10090)"/>
    <property type="match status" value="1"/>
</dbReference>
<organism evidence="9 10">
    <name type="scientific">Fusarium oxysporum f. sp. lycopersici (strain 4287 / CBS 123668 / FGSC 9935 / NRRL 34936)</name>
    <name type="common">Fusarium vascular wilt of tomato</name>
    <dbReference type="NCBI Taxonomy" id="426428"/>
    <lineage>
        <taxon>Eukaryota</taxon>
        <taxon>Fungi</taxon>
        <taxon>Dikarya</taxon>
        <taxon>Ascomycota</taxon>
        <taxon>Pezizomycotina</taxon>
        <taxon>Sordariomycetes</taxon>
        <taxon>Hypocreomycetidae</taxon>
        <taxon>Hypocreales</taxon>
        <taxon>Nectriaceae</taxon>
        <taxon>Fusarium</taxon>
        <taxon>Fusarium oxysporum species complex</taxon>
    </lineage>
</organism>
<dbReference type="PANTHER" id="PTHR42789:SF1">
    <property type="entry name" value="D-ISOMER SPECIFIC 2-HYDROXYACID DEHYDROGENASE FAMILY PROTEIN (AFU_ORTHOLOGUE AFUA_6G10090)"/>
    <property type="match status" value="1"/>
</dbReference>
<dbReference type="NCBIfam" id="NF008759">
    <property type="entry name" value="PRK11790.1"/>
    <property type="match status" value="1"/>
</dbReference>
<name>A0A0J9UB52_FUSO4</name>
<dbReference type="EMBL" id="DS231697">
    <property type="protein sequence ID" value="KNA96092.1"/>
    <property type="molecule type" value="Genomic_DNA"/>
</dbReference>
<evidence type="ECO:0000256" key="6">
    <source>
        <dbReference type="SAM" id="MobiDB-lite"/>
    </source>
</evidence>
<evidence type="ECO:0000259" key="8">
    <source>
        <dbReference type="Pfam" id="PF02826"/>
    </source>
</evidence>
<evidence type="ECO:0000256" key="5">
    <source>
        <dbReference type="RuleBase" id="RU003719"/>
    </source>
</evidence>
<dbReference type="GeneID" id="28943675"/>
<reference evidence="9" key="2">
    <citation type="journal article" date="2010" name="Nature">
        <title>Comparative genomics reveals mobile pathogenicity chromosomes in Fusarium.</title>
        <authorList>
            <person name="Ma L.J."/>
            <person name="van der Does H.C."/>
            <person name="Borkovich K.A."/>
            <person name="Coleman J.J."/>
            <person name="Daboussi M.J."/>
            <person name="Di Pietro A."/>
            <person name="Dufresne M."/>
            <person name="Freitag M."/>
            <person name="Grabherr M."/>
            <person name="Henrissat B."/>
            <person name="Houterman P.M."/>
            <person name="Kang S."/>
            <person name="Shim W.B."/>
            <person name="Woloshuk C."/>
            <person name="Xie X."/>
            <person name="Xu J.R."/>
            <person name="Antoniw J."/>
            <person name="Baker S.E."/>
            <person name="Bluhm B.H."/>
            <person name="Breakspear A."/>
            <person name="Brown D.W."/>
            <person name="Butchko R.A."/>
            <person name="Chapman S."/>
            <person name="Coulson R."/>
            <person name="Coutinho P.M."/>
            <person name="Danchin E.G."/>
            <person name="Diener A."/>
            <person name="Gale L.R."/>
            <person name="Gardiner D.M."/>
            <person name="Goff S."/>
            <person name="Hammond-Kosack K.E."/>
            <person name="Hilburn K."/>
            <person name="Hua-Van A."/>
            <person name="Jonkers W."/>
            <person name="Kazan K."/>
            <person name="Kodira C.D."/>
            <person name="Koehrsen M."/>
            <person name="Kumar L."/>
            <person name="Lee Y.H."/>
            <person name="Li L."/>
            <person name="Manners J.M."/>
            <person name="Miranda-Saavedra D."/>
            <person name="Mukherjee M."/>
            <person name="Park G."/>
            <person name="Park J."/>
            <person name="Park S.Y."/>
            <person name="Proctor R.H."/>
            <person name="Regev A."/>
            <person name="Ruiz-Roldan M.C."/>
            <person name="Sain D."/>
            <person name="Sakthikumar S."/>
            <person name="Sykes S."/>
            <person name="Schwartz D.C."/>
            <person name="Turgeon B.G."/>
            <person name="Wapinski I."/>
            <person name="Yoder O."/>
            <person name="Young S."/>
            <person name="Zeng Q."/>
            <person name="Zhou S."/>
            <person name="Galagan J."/>
            <person name="Cuomo C.A."/>
            <person name="Kistler H.C."/>
            <person name="Rep M."/>
        </authorList>
    </citation>
    <scope>NUCLEOTIDE SEQUENCE [LARGE SCALE GENOMIC DNA]</scope>
    <source>
        <strain evidence="9">4287</strain>
    </source>
</reference>
<evidence type="ECO:0000313" key="10">
    <source>
        <dbReference type="Proteomes" id="UP000009097"/>
    </source>
</evidence>
<dbReference type="PROSITE" id="PS00065">
    <property type="entry name" value="D_2_HYDROXYACID_DH_1"/>
    <property type="match status" value="1"/>
</dbReference>
<dbReference type="GO" id="GO:0047545">
    <property type="term" value="F:(S)-2-hydroxyglutarate dehydrogenase activity"/>
    <property type="evidence" value="ECO:0007669"/>
    <property type="project" value="UniProtKB-ARBA"/>
</dbReference>
<protein>
    <submittedName>
        <fullName evidence="9">D-3-phosphoglycerate dehydrogenase 2</fullName>
    </submittedName>
</protein>
<feature type="region of interest" description="Disordered" evidence="6">
    <location>
        <begin position="33"/>
        <end position="54"/>
    </location>
</feature>
<dbReference type="CDD" id="cd12176">
    <property type="entry name" value="PGDH_3"/>
    <property type="match status" value="1"/>
</dbReference>
<dbReference type="InterPro" id="IPR029752">
    <property type="entry name" value="D-isomer_DH_CS1"/>
</dbReference>
<proteinExistence type="inferred from homology"/>
<dbReference type="AlphaFoldDB" id="A0A0J9UB52"/>
<evidence type="ECO:0000256" key="2">
    <source>
        <dbReference type="ARBA" id="ARBA00022605"/>
    </source>
</evidence>
<dbReference type="SUPFAM" id="SSF51735">
    <property type="entry name" value="NAD(P)-binding Rossmann-fold domains"/>
    <property type="match status" value="1"/>
</dbReference>